<keyword evidence="3" id="KW-1185">Reference proteome</keyword>
<evidence type="ECO:0000259" key="1">
    <source>
        <dbReference type="Pfam" id="PF14690"/>
    </source>
</evidence>
<sequence length="86" mass="9447">MANVQVEWVRIGADLIRIAAYTLDGIACACPECGCLSSWVHSRYVRHVADEAVGGRPVVIDLSVRRLYCENPACSKVTFVERGLLP</sequence>
<dbReference type="InterPro" id="IPR047951">
    <property type="entry name" value="Transpos_ISL3"/>
</dbReference>
<protein>
    <submittedName>
        <fullName evidence="2">Transposase family protein</fullName>
    </submittedName>
</protein>
<reference evidence="2 3" key="1">
    <citation type="submission" date="2020-08" db="EMBL/GenBank/DDBJ databases">
        <title>Genemic of Streptomyces polyaspartic.</title>
        <authorList>
            <person name="Liu W."/>
        </authorList>
    </citation>
    <scope>NUCLEOTIDE SEQUENCE [LARGE SCALE GENOMIC DNA]</scope>
    <source>
        <strain evidence="2 3">TRM66268-LWL</strain>
    </source>
</reference>
<dbReference type="Proteomes" id="UP000642284">
    <property type="component" value="Unassembled WGS sequence"/>
</dbReference>
<dbReference type="PANTHER" id="PTHR33498">
    <property type="entry name" value="TRANSPOSASE FOR INSERTION SEQUENCE ELEMENT IS1557"/>
    <property type="match status" value="1"/>
</dbReference>
<dbReference type="PANTHER" id="PTHR33498:SF1">
    <property type="entry name" value="TRANSPOSASE FOR INSERTION SEQUENCE ELEMENT IS1557"/>
    <property type="match status" value="1"/>
</dbReference>
<evidence type="ECO:0000313" key="2">
    <source>
        <dbReference type="EMBL" id="MBC9719535.1"/>
    </source>
</evidence>
<proteinExistence type="predicted"/>
<gene>
    <name evidence="2" type="ORF">H9Y04_44265</name>
</gene>
<organism evidence="2 3">
    <name type="scientific">Streptomyces polyasparticus</name>
    <dbReference type="NCBI Taxonomy" id="2767826"/>
    <lineage>
        <taxon>Bacteria</taxon>
        <taxon>Bacillati</taxon>
        <taxon>Actinomycetota</taxon>
        <taxon>Actinomycetes</taxon>
        <taxon>Kitasatosporales</taxon>
        <taxon>Streptomycetaceae</taxon>
        <taxon>Streptomyces</taxon>
    </lineage>
</organism>
<dbReference type="InterPro" id="IPR029261">
    <property type="entry name" value="Transposase_Znf"/>
</dbReference>
<name>A0ABR7SVL0_9ACTN</name>
<comment type="caution">
    <text evidence="2">The sequence shown here is derived from an EMBL/GenBank/DDBJ whole genome shotgun (WGS) entry which is preliminary data.</text>
</comment>
<dbReference type="Pfam" id="PF14690">
    <property type="entry name" value="Zn_ribbon_ISL3"/>
    <property type="match status" value="1"/>
</dbReference>
<evidence type="ECO:0000313" key="3">
    <source>
        <dbReference type="Proteomes" id="UP000642284"/>
    </source>
</evidence>
<dbReference type="EMBL" id="JACTVJ010000046">
    <property type="protein sequence ID" value="MBC9719535.1"/>
    <property type="molecule type" value="Genomic_DNA"/>
</dbReference>
<accession>A0ABR7SVL0</accession>
<feature type="domain" description="Transposase IS204/IS1001/IS1096/IS1165 zinc-finger" evidence="1">
    <location>
        <begin position="28"/>
        <end position="71"/>
    </location>
</feature>